<sequence>MTHFVRIAFLFYSFKVFQTTQKILPLCCEIDFAFGIQKGEKVLIEPKFHTIHFSKKMVFFQDPKKEQDNTQKEKNVYFLSGGVLRRQLNKGVVELLKKNLKMRPFFLAIFWNFVGKCYNTETQITE</sequence>
<proteinExistence type="predicted"/>
<accession>A0A060CZ70</accession>
<gene>
    <name evidence="1" type="ORF">166_ICEHptfs4c_13</name>
</gene>
<evidence type="ECO:0000313" key="1">
    <source>
        <dbReference type="EMBL" id="AIA98733.1"/>
    </source>
</evidence>
<dbReference type="AlphaFoldDB" id="A0A060CZ70"/>
<dbReference type="EMBL" id="KF861855">
    <property type="protein sequence ID" value="AIA98733.1"/>
    <property type="molecule type" value="Genomic_DNA"/>
</dbReference>
<name>A0A060CZ70_HELPX</name>
<protein>
    <submittedName>
        <fullName evidence="1">Uncharacterized protein</fullName>
    </submittedName>
</protein>
<reference evidence="1" key="1">
    <citation type="journal article" date="2014" name="BMC Genomics">
        <title>A comprehensive analysis of Helicobacter pylori plasticity zones reveals that they are integrating conjugative elements with intermediate integration specificity.</title>
        <authorList>
            <person name="Fischer W."/>
            <person name="Breithaupt U."/>
            <person name="Kern B."/>
            <person name="Smith S.I."/>
            <person name="Spicher C."/>
            <person name="Haas R."/>
        </authorList>
    </citation>
    <scope>NUCLEOTIDE SEQUENCE</scope>
    <source>
        <strain evidence="1">166</strain>
    </source>
</reference>
<organism evidence="1">
    <name type="scientific">Helicobacter pylori</name>
    <name type="common">Campylobacter pylori</name>
    <dbReference type="NCBI Taxonomy" id="210"/>
    <lineage>
        <taxon>Bacteria</taxon>
        <taxon>Pseudomonadati</taxon>
        <taxon>Campylobacterota</taxon>
        <taxon>Epsilonproteobacteria</taxon>
        <taxon>Campylobacterales</taxon>
        <taxon>Helicobacteraceae</taxon>
        <taxon>Helicobacter</taxon>
    </lineage>
</organism>